<feature type="transmembrane region" description="Helical" evidence="1">
    <location>
        <begin position="12"/>
        <end position="33"/>
    </location>
</feature>
<gene>
    <name evidence="2" type="ORF">SAMN05216387_10476</name>
</gene>
<keyword evidence="1" id="KW-0472">Membrane</keyword>
<feature type="transmembrane region" description="Helical" evidence="1">
    <location>
        <begin position="100"/>
        <end position="120"/>
    </location>
</feature>
<organism evidence="2 3">
    <name type="scientific">Nitrosovibrio tenuis</name>
    <dbReference type="NCBI Taxonomy" id="1233"/>
    <lineage>
        <taxon>Bacteria</taxon>
        <taxon>Pseudomonadati</taxon>
        <taxon>Pseudomonadota</taxon>
        <taxon>Betaproteobacteria</taxon>
        <taxon>Nitrosomonadales</taxon>
        <taxon>Nitrosomonadaceae</taxon>
        <taxon>Nitrosovibrio</taxon>
    </lineage>
</organism>
<protein>
    <submittedName>
        <fullName evidence="2">Uncharacterized membrane protein, DUF2068 family</fullName>
    </submittedName>
</protein>
<sequence>MQYRRTNLRWVAAFEAVKGILVLATAAAAFEFFHKDAQQAAERLVGHFHLNPASRYPRIFLEMASNLTNIHLLALGLGALAYAVIRLVEAYGLWHGKRWAWVFGMASAGLYIPIEVYELIKHVNAAELILFLANIAILGALWLGRAK</sequence>
<dbReference type="EMBL" id="FOBH01000004">
    <property type="protein sequence ID" value="SEK98789.1"/>
    <property type="molecule type" value="Genomic_DNA"/>
</dbReference>
<dbReference type="RefSeq" id="WP_090828313.1">
    <property type="nucleotide sequence ID" value="NZ_FOBH01000004.1"/>
</dbReference>
<dbReference type="InterPro" id="IPR021125">
    <property type="entry name" value="DUF2127"/>
</dbReference>
<keyword evidence="3" id="KW-1185">Reference proteome</keyword>
<feature type="transmembrane region" description="Helical" evidence="1">
    <location>
        <begin position="70"/>
        <end position="88"/>
    </location>
</feature>
<feature type="transmembrane region" description="Helical" evidence="1">
    <location>
        <begin position="126"/>
        <end position="144"/>
    </location>
</feature>
<dbReference type="STRING" id="1233.SAMN05216387_10476"/>
<dbReference type="Proteomes" id="UP000198620">
    <property type="component" value="Unassembled WGS sequence"/>
</dbReference>
<evidence type="ECO:0000256" key="1">
    <source>
        <dbReference type="SAM" id="Phobius"/>
    </source>
</evidence>
<dbReference type="Pfam" id="PF09900">
    <property type="entry name" value="DUF2127"/>
    <property type="match status" value="1"/>
</dbReference>
<evidence type="ECO:0000313" key="2">
    <source>
        <dbReference type="EMBL" id="SEK98789.1"/>
    </source>
</evidence>
<dbReference type="AlphaFoldDB" id="A0A1H7LJ17"/>
<accession>A0A1H7LJ17</accession>
<keyword evidence="1" id="KW-1133">Transmembrane helix</keyword>
<dbReference type="OrthoDB" id="121772at2"/>
<name>A0A1H7LJ17_9PROT</name>
<keyword evidence="1" id="KW-0812">Transmembrane</keyword>
<reference evidence="2 3" key="1">
    <citation type="submission" date="2016-10" db="EMBL/GenBank/DDBJ databases">
        <authorList>
            <person name="de Groot N.N."/>
        </authorList>
    </citation>
    <scope>NUCLEOTIDE SEQUENCE [LARGE SCALE GENOMIC DNA]</scope>
    <source>
        <strain evidence="2 3">Nv1</strain>
    </source>
</reference>
<evidence type="ECO:0000313" key="3">
    <source>
        <dbReference type="Proteomes" id="UP000198620"/>
    </source>
</evidence>
<proteinExistence type="predicted"/>